<name>A0A4R0RTA6_9APHY</name>
<gene>
    <name evidence="1" type="ORF">EIP91_012104</name>
</gene>
<dbReference type="AlphaFoldDB" id="A0A4R0RTA6"/>
<protein>
    <submittedName>
        <fullName evidence="1">Uncharacterized protein</fullName>
    </submittedName>
</protein>
<dbReference type="EMBL" id="RWJN01000009">
    <property type="protein sequence ID" value="TCD71156.1"/>
    <property type="molecule type" value="Genomic_DNA"/>
</dbReference>
<reference evidence="1 2" key="1">
    <citation type="submission" date="2018-11" db="EMBL/GenBank/DDBJ databases">
        <title>Genome assembly of Steccherinum ochraceum LE-BIN_3174, the white-rot fungus of the Steccherinaceae family (The Residual Polyporoid clade, Polyporales, Basidiomycota).</title>
        <authorList>
            <person name="Fedorova T.V."/>
            <person name="Glazunova O.A."/>
            <person name="Landesman E.O."/>
            <person name="Moiseenko K.V."/>
            <person name="Psurtseva N.V."/>
            <person name="Savinova O.S."/>
            <person name="Shakhova N.V."/>
            <person name="Tyazhelova T.V."/>
            <person name="Vasina D.V."/>
        </authorList>
    </citation>
    <scope>NUCLEOTIDE SEQUENCE [LARGE SCALE GENOMIC DNA]</scope>
    <source>
        <strain evidence="1 2">LE-BIN_3174</strain>
    </source>
</reference>
<keyword evidence="2" id="KW-1185">Reference proteome</keyword>
<evidence type="ECO:0000313" key="1">
    <source>
        <dbReference type="EMBL" id="TCD71156.1"/>
    </source>
</evidence>
<dbReference type="Proteomes" id="UP000292702">
    <property type="component" value="Unassembled WGS sequence"/>
</dbReference>
<organism evidence="1 2">
    <name type="scientific">Steccherinum ochraceum</name>
    <dbReference type="NCBI Taxonomy" id="92696"/>
    <lineage>
        <taxon>Eukaryota</taxon>
        <taxon>Fungi</taxon>
        <taxon>Dikarya</taxon>
        <taxon>Basidiomycota</taxon>
        <taxon>Agaricomycotina</taxon>
        <taxon>Agaricomycetes</taxon>
        <taxon>Polyporales</taxon>
        <taxon>Steccherinaceae</taxon>
        <taxon>Steccherinum</taxon>
    </lineage>
</organism>
<proteinExistence type="predicted"/>
<accession>A0A4R0RTA6</accession>
<evidence type="ECO:0000313" key="2">
    <source>
        <dbReference type="Proteomes" id="UP000292702"/>
    </source>
</evidence>
<sequence>MFDMYLHWEGGRVGEAIMSFLPPKGTDSPEDTISLVNFKHHPESDITDELDARTAKGEIVIVIMPEYDLILGTTAIPLKHTSKTPTIPL</sequence>
<comment type="caution">
    <text evidence="1">The sequence shown here is derived from an EMBL/GenBank/DDBJ whole genome shotgun (WGS) entry which is preliminary data.</text>
</comment>